<dbReference type="PROSITE" id="PS51819">
    <property type="entry name" value="VOC"/>
    <property type="match status" value="2"/>
</dbReference>
<evidence type="ECO:0000259" key="1">
    <source>
        <dbReference type="PROSITE" id="PS51819"/>
    </source>
</evidence>
<gene>
    <name evidence="2" type="ORF">EV187_1555</name>
</gene>
<dbReference type="InterPro" id="IPR029068">
    <property type="entry name" value="Glyas_Bleomycin-R_OHBP_Dase"/>
</dbReference>
<dbReference type="GO" id="GO:0051213">
    <property type="term" value="F:dioxygenase activity"/>
    <property type="evidence" value="ECO:0007669"/>
    <property type="project" value="UniProtKB-KW"/>
</dbReference>
<dbReference type="SUPFAM" id="SSF54593">
    <property type="entry name" value="Glyoxalase/Bleomycin resistance protein/Dihydroxybiphenyl dioxygenase"/>
    <property type="match status" value="1"/>
</dbReference>
<dbReference type="InterPro" id="IPR037523">
    <property type="entry name" value="VOC_core"/>
</dbReference>
<dbReference type="PANTHER" id="PTHR21366">
    <property type="entry name" value="GLYOXALASE FAMILY PROTEIN"/>
    <property type="match status" value="1"/>
</dbReference>
<name>A0A4Q7MD69_9MICO</name>
<sequence>MITLLSHLSHVEIATPDVEASVVFYEERLGLREVGRDGRKAYLRSWGDYTHHSVVISEGPEPALVEIGWRTTSPEALEEAARRVEEAGVAGEWSDSGPGRGRSYVFTGPWGHTIRLAWDIEQYRADDEHASVFPDRPEKRSSVAGAPRFLDHVTIAASDVKAFAKWHHDVLGFRIMAYTELDEAPITVFAVITTNEKSHDLGVVLDSSSRPGRINHYAFWVDTREELLIAADVLMENGTHIEYGPSIHGIGEQSFLYFRDPSGLRIEVNTGGYRNYVPDWEANTWKPSTGSNNLYRNGAMPMSMTESFPPDEGHPTATEEGIVPGTEEALLNPYGKHGQG</sequence>
<reference evidence="2 3" key="1">
    <citation type="submission" date="2019-02" db="EMBL/GenBank/DDBJ databases">
        <title>Genomic Encyclopedia of Type Strains, Phase IV (KMG-IV): sequencing the most valuable type-strain genomes for metagenomic binning, comparative biology and taxonomic classification.</title>
        <authorList>
            <person name="Goeker M."/>
        </authorList>
    </citation>
    <scope>NUCLEOTIDE SEQUENCE [LARGE SCALE GENOMIC DNA]</scope>
    <source>
        <strain evidence="2 3">DSM 43045</strain>
    </source>
</reference>
<protein>
    <submittedName>
        <fullName evidence="2">Catechol 2,3-dioxygenase</fullName>
    </submittedName>
</protein>
<dbReference type="PANTHER" id="PTHR21366:SF19">
    <property type="entry name" value="METAPYROCATECHASE"/>
    <property type="match status" value="1"/>
</dbReference>
<dbReference type="OrthoDB" id="317332at2"/>
<proteinExistence type="predicted"/>
<accession>A0A4Q7MD69</accession>
<dbReference type="InterPro" id="IPR004360">
    <property type="entry name" value="Glyas_Fos-R_dOase_dom"/>
</dbReference>
<dbReference type="InterPro" id="IPR050383">
    <property type="entry name" value="GlyoxalaseI/FosfomycinResist"/>
</dbReference>
<evidence type="ECO:0000313" key="2">
    <source>
        <dbReference type="EMBL" id="RZS65851.1"/>
    </source>
</evidence>
<feature type="domain" description="VOC" evidence="1">
    <location>
        <begin position="149"/>
        <end position="271"/>
    </location>
</feature>
<comment type="caution">
    <text evidence="2">The sequence shown here is derived from an EMBL/GenBank/DDBJ whole genome shotgun (WGS) entry which is preliminary data.</text>
</comment>
<keyword evidence="2" id="KW-0560">Oxidoreductase</keyword>
<dbReference type="EMBL" id="SGWY01000002">
    <property type="protein sequence ID" value="RZS65851.1"/>
    <property type="molecule type" value="Genomic_DNA"/>
</dbReference>
<dbReference type="Pfam" id="PF00903">
    <property type="entry name" value="Glyoxalase"/>
    <property type="match status" value="2"/>
</dbReference>
<feature type="domain" description="VOC" evidence="1">
    <location>
        <begin position="7"/>
        <end position="119"/>
    </location>
</feature>
<evidence type="ECO:0000313" key="3">
    <source>
        <dbReference type="Proteomes" id="UP000293289"/>
    </source>
</evidence>
<keyword evidence="3" id="KW-1185">Reference proteome</keyword>
<dbReference type="Proteomes" id="UP000293289">
    <property type="component" value="Unassembled WGS sequence"/>
</dbReference>
<dbReference type="RefSeq" id="WP_130352503.1">
    <property type="nucleotide sequence ID" value="NZ_SGWY01000002.1"/>
</dbReference>
<organism evidence="2 3">
    <name type="scientific">Agromyces ramosus</name>
    <dbReference type="NCBI Taxonomy" id="33879"/>
    <lineage>
        <taxon>Bacteria</taxon>
        <taxon>Bacillati</taxon>
        <taxon>Actinomycetota</taxon>
        <taxon>Actinomycetes</taxon>
        <taxon>Micrococcales</taxon>
        <taxon>Microbacteriaceae</taxon>
        <taxon>Agromyces</taxon>
    </lineage>
</organism>
<keyword evidence="2" id="KW-0223">Dioxygenase</keyword>
<dbReference type="Gene3D" id="3.10.180.10">
    <property type="entry name" value="2,3-Dihydroxybiphenyl 1,2-Dioxygenase, domain 1"/>
    <property type="match status" value="2"/>
</dbReference>
<dbReference type="AlphaFoldDB" id="A0A4Q7MD69"/>